<dbReference type="EMBL" id="CP002009">
    <property type="protein sequence ID" value="ADG14107.1"/>
    <property type="molecule type" value="Genomic_DNA"/>
</dbReference>
<dbReference type="AlphaFoldDB" id="D5VU54"/>
<keyword evidence="6" id="KW-0028">Amino-acid biosynthesis</keyword>
<evidence type="ECO:0000313" key="10">
    <source>
        <dbReference type="EMBL" id="ADG14107.1"/>
    </source>
</evidence>
<dbReference type="InterPro" id="IPR051786">
    <property type="entry name" value="ASN_synthetase/amidase"/>
</dbReference>
<dbReference type="Pfam" id="PF13522">
    <property type="entry name" value="GATase_6"/>
    <property type="match status" value="1"/>
</dbReference>
<protein>
    <recommendedName>
        <fullName evidence="5">Putative asparagine synthetase [glutamine-hydrolyzing]</fullName>
        <ecNumber evidence="5">6.3.5.4</ecNumber>
    </recommendedName>
</protein>
<name>D5VU54_METIM</name>
<dbReference type="CDD" id="cd00712">
    <property type="entry name" value="AsnB"/>
    <property type="match status" value="1"/>
</dbReference>
<evidence type="ECO:0000256" key="1">
    <source>
        <dbReference type="ARBA" id="ARBA00005752"/>
    </source>
</evidence>
<dbReference type="InterPro" id="IPR014729">
    <property type="entry name" value="Rossmann-like_a/b/a_fold"/>
</dbReference>
<comment type="similarity">
    <text evidence="1">Belongs to the asparagine synthetase family.</text>
</comment>
<evidence type="ECO:0000256" key="4">
    <source>
        <dbReference type="ARBA" id="ARBA00022962"/>
    </source>
</evidence>
<dbReference type="Pfam" id="PF00733">
    <property type="entry name" value="Asn_synthase"/>
    <property type="match status" value="1"/>
</dbReference>
<dbReference type="Gene3D" id="3.60.20.10">
    <property type="entry name" value="Glutamine Phosphoribosylpyrophosphate, subunit 1, domain 1"/>
    <property type="match status" value="1"/>
</dbReference>
<dbReference type="NCBIfam" id="TIGR01536">
    <property type="entry name" value="asn_synth_AEB"/>
    <property type="match status" value="1"/>
</dbReference>
<comment type="catalytic activity">
    <reaction evidence="5">
        <text>L-aspartate + L-glutamine + ATP + H2O = L-asparagine + L-glutamate + AMP + diphosphate + H(+)</text>
        <dbReference type="Rhea" id="RHEA:12228"/>
        <dbReference type="ChEBI" id="CHEBI:15377"/>
        <dbReference type="ChEBI" id="CHEBI:15378"/>
        <dbReference type="ChEBI" id="CHEBI:29985"/>
        <dbReference type="ChEBI" id="CHEBI:29991"/>
        <dbReference type="ChEBI" id="CHEBI:30616"/>
        <dbReference type="ChEBI" id="CHEBI:33019"/>
        <dbReference type="ChEBI" id="CHEBI:58048"/>
        <dbReference type="ChEBI" id="CHEBI:58359"/>
        <dbReference type="ChEBI" id="CHEBI:456215"/>
        <dbReference type="EC" id="6.3.5.4"/>
    </reaction>
</comment>
<feature type="domain" description="Glutamine amidotransferase type-2" evidence="9">
    <location>
        <begin position="2"/>
        <end position="224"/>
    </location>
</feature>
<dbReference type="InterPro" id="IPR029055">
    <property type="entry name" value="Ntn_hydrolases_N"/>
</dbReference>
<evidence type="ECO:0000256" key="8">
    <source>
        <dbReference type="PIRSR" id="PIRSR001589-3"/>
    </source>
</evidence>
<evidence type="ECO:0000256" key="7">
    <source>
        <dbReference type="PIRSR" id="PIRSR001589-2"/>
    </source>
</evidence>
<dbReference type="KEGG" id="mif:Metin_1460"/>
<dbReference type="PROSITE" id="PS51278">
    <property type="entry name" value="GATASE_TYPE_2"/>
    <property type="match status" value="1"/>
</dbReference>
<feature type="site" description="Important for beta-aspartyl-AMP intermediate formation" evidence="8">
    <location>
        <position position="375"/>
    </location>
</feature>
<dbReference type="eggNOG" id="arCOG00093">
    <property type="taxonomic scope" value="Archaea"/>
</dbReference>
<dbReference type="OrthoDB" id="8692at2157"/>
<keyword evidence="4 6" id="KW-0315">Glutamine amidotransferase</keyword>
<dbReference type="Proteomes" id="UP000002061">
    <property type="component" value="Chromosome"/>
</dbReference>
<keyword evidence="11" id="KW-1185">Reference proteome</keyword>
<feature type="binding site" evidence="7">
    <location>
        <position position="301"/>
    </location>
    <ligand>
        <name>ATP</name>
        <dbReference type="ChEBI" id="CHEBI:30616"/>
    </ligand>
</feature>
<keyword evidence="3 5" id="KW-0067">ATP-binding</keyword>
<dbReference type="GO" id="GO:0006529">
    <property type="term" value="P:asparagine biosynthetic process"/>
    <property type="evidence" value="ECO:0007669"/>
    <property type="project" value="UniProtKB-KW"/>
</dbReference>
<keyword evidence="6" id="KW-0061">Asparagine biosynthesis</keyword>
<reference evidence="10" key="1">
    <citation type="submission" date="2010-04" db="EMBL/GenBank/DDBJ databases">
        <title>Complete sequence of Methanocaldococcus infernus ME.</title>
        <authorList>
            <consortium name="US DOE Joint Genome Institute"/>
            <person name="Lucas S."/>
            <person name="Copeland A."/>
            <person name="Lapidus A."/>
            <person name="Cheng J.-F."/>
            <person name="Bruce D."/>
            <person name="Goodwin L."/>
            <person name="Pitluck S."/>
            <person name="Munk A.C."/>
            <person name="Detter J.C."/>
            <person name="Han C."/>
            <person name="Tapia R."/>
            <person name="Land M."/>
            <person name="Hauser L."/>
            <person name="Kyrpides N."/>
            <person name="Mikhailova N."/>
            <person name="Sieprawska-Lupa M."/>
            <person name="Whitman W.B."/>
            <person name="Woyke T."/>
        </authorList>
    </citation>
    <scope>NUCLEOTIDE SEQUENCE [LARGE SCALE GENOMIC DNA]</scope>
    <source>
        <strain evidence="10">ME</strain>
    </source>
</reference>
<evidence type="ECO:0000313" key="11">
    <source>
        <dbReference type="Proteomes" id="UP000002061"/>
    </source>
</evidence>
<dbReference type="InterPro" id="IPR033738">
    <property type="entry name" value="AsnB_N"/>
</dbReference>
<dbReference type="EC" id="6.3.5.4" evidence="5"/>
<dbReference type="GeneID" id="9132501"/>
<evidence type="ECO:0000259" key="9">
    <source>
        <dbReference type="PROSITE" id="PS51278"/>
    </source>
</evidence>
<dbReference type="STRING" id="573063.Metin_1460"/>
<sequence length="629" mass="74323">MCGINGIIRFNGKVEKEEILKMNKAIKHRGPDDEGAFVSNNIGLGHVRLAILDLSEKGHQPMGLTKEGKIIYKDDELEKADYIIVYNGEVYNYKELIEKFNLKTETGTDTEIILRLYQKLGFDCVKEFNGMWAFAIYDKEKNILFCSRDRLGVKPFYYYWDGEEFIFSSELKGILAVKKLNKKENINKEAVQLYFALGFIPSPWTIYNKTFKLEAAHNLVLDLAKREIKKWRYWELPKYNPIYDKKKLIEEGKKLLEDAVRIRMRSDVPVGAFLSGGLDSSTVVAVMSKFTDLKKLHTFSIGFEGKYDETPYIKTVVDHLKTQHHHYYFKEKDFEELIDKYVWIYDEPFGDYSGFPTYKVSELAKKYVTVCLSGDGGDEVFAGYMNHLAARRYELIKRIPKILRKALYLILSKLNKQKKLNSFFSLTTLTEALRLSLMADFKFYSEAFESERISPKVFKNWSENNLKYSLRVSNNCFAEAIRVYDLLFNTLSDHFLVKVDRASMANALEVRSPFLDYRFAEFSQKIPIEWKVNLFKTKKLMREIIENYLPKEIVNRGKWGFTPPLEEWILKEKYLKEIENNLKVLKEIDKELYNFFKEKVLKNKDQKIYKIYLIRLFIFIKWWERWTKN</sequence>
<dbReference type="SUPFAM" id="SSF56235">
    <property type="entry name" value="N-terminal nucleophile aminohydrolases (Ntn hydrolases)"/>
    <property type="match status" value="1"/>
</dbReference>
<dbReference type="InterPro" id="IPR001962">
    <property type="entry name" value="Asn_synthase"/>
</dbReference>
<dbReference type="eggNOG" id="arCOG00071">
    <property type="taxonomic scope" value="Archaea"/>
</dbReference>
<accession>D5VU54</accession>
<dbReference type="PIRSF" id="PIRSF001589">
    <property type="entry name" value="Asn_synthetase_glu-h"/>
    <property type="match status" value="1"/>
</dbReference>
<dbReference type="GO" id="GO:0004066">
    <property type="term" value="F:asparagine synthase (glutamine-hydrolyzing) activity"/>
    <property type="evidence" value="ECO:0007669"/>
    <property type="project" value="UniProtKB-EC"/>
</dbReference>
<evidence type="ECO:0000256" key="3">
    <source>
        <dbReference type="ARBA" id="ARBA00022840"/>
    </source>
</evidence>
<dbReference type="InterPro" id="IPR017932">
    <property type="entry name" value="GATase_2_dom"/>
</dbReference>
<dbReference type="SUPFAM" id="SSF52402">
    <property type="entry name" value="Adenine nucleotide alpha hydrolases-like"/>
    <property type="match status" value="1"/>
</dbReference>
<gene>
    <name evidence="10" type="ordered locus">Metin_1460</name>
</gene>
<keyword evidence="10" id="KW-0436">Ligase</keyword>
<dbReference type="RefSeq" id="WP_013100852.1">
    <property type="nucleotide sequence ID" value="NC_014122.1"/>
</dbReference>
<feature type="active site" description="For GATase activity" evidence="6">
    <location>
        <position position="2"/>
    </location>
</feature>
<organism evidence="10 11">
    <name type="scientific">Methanocaldococcus infernus (strain DSM 11812 / JCM 15783 / ME)</name>
    <dbReference type="NCBI Taxonomy" id="573063"/>
    <lineage>
        <taxon>Archaea</taxon>
        <taxon>Methanobacteriati</taxon>
        <taxon>Methanobacteriota</taxon>
        <taxon>Methanomada group</taxon>
        <taxon>Methanococci</taxon>
        <taxon>Methanococcales</taxon>
        <taxon>Methanocaldococcaceae</taxon>
        <taxon>Methanocaldococcus</taxon>
    </lineage>
</organism>
<keyword evidence="2 5" id="KW-0547">Nucleotide-binding</keyword>
<dbReference type="PANTHER" id="PTHR43284:SF1">
    <property type="entry name" value="ASPARAGINE SYNTHETASE"/>
    <property type="match status" value="1"/>
</dbReference>
<dbReference type="PANTHER" id="PTHR43284">
    <property type="entry name" value="ASPARAGINE SYNTHETASE (GLUTAMINE-HYDROLYZING)"/>
    <property type="match status" value="1"/>
</dbReference>
<evidence type="ECO:0000256" key="2">
    <source>
        <dbReference type="ARBA" id="ARBA00022741"/>
    </source>
</evidence>
<feature type="binding site" evidence="7">
    <location>
        <position position="109"/>
    </location>
    <ligand>
        <name>L-glutamine</name>
        <dbReference type="ChEBI" id="CHEBI:58359"/>
    </ligand>
</feature>
<dbReference type="InterPro" id="IPR006426">
    <property type="entry name" value="Asn_synth_AEB"/>
</dbReference>
<dbReference type="Gene3D" id="3.40.50.620">
    <property type="entry name" value="HUPs"/>
    <property type="match status" value="1"/>
</dbReference>
<dbReference type="GO" id="GO:0005829">
    <property type="term" value="C:cytosol"/>
    <property type="evidence" value="ECO:0007669"/>
    <property type="project" value="TreeGrafter"/>
</dbReference>
<evidence type="ECO:0000256" key="6">
    <source>
        <dbReference type="PIRSR" id="PIRSR001589-1"/>
    </source>
</evidence>
<evidence type="ECO:0000256" key="5">
    <source>
        <dbReference type="PIRNR" id="PIRNR001589"/>
    </source>
</evidence>
<dbReference type="HOGENOM" id="CLU_014658_3_1_2"/>
<feature type="binding site" evidence="7">
    <location>
        <begin position="373"/>
        <end position="374"/>
    </location>
    <ligand>
        <name>ATP</name>
        <dbReference type="ChEBI" id="CHEBI:30616"/>
    </ligand>
</feature>
<proteinExistence type="inferred from homology"/>
<dbReference type="GO" id="GO:0005524">
    <property type="term" value="F:ATP binding"/>
    <property type="evidence" value="ECO:0007669"/>
    <property type="project" value="UniProtKB-KW"/>
</dbReference>
<dbReference type="CDD" id="cd01991">
    <property type="entry name" value="Asn_synthase_B_C"/>
    <property type="match status" value="1"/>
</dbReference>